<dbReference type="PROSITE" id="PS51007">
    <property type="entry name" value="CYTC"/>
    <property type="match status" value="1"/>
</dbReference>
<evidence type="ECO:0000256" key="5">
    <source>
        <dbReference type="ARBA" id="ARBA00023004"/>
    </source>
</evidence>
<keyword evidence="2 6" id="KW-0349">Heme</keyword>
<evidence type="ECO:0000259" key="9">
    <source>
        <dbReference type="PROSITE" id="PS51007"/>
    </source>
</evidence>
<dbReference type="GO" id="GO:0046872">
    <property type="term" value="F:metal ion binding"/>
    <property type="evidence" value="ECO:0007669"/>
    <property type="project" value="UniProtKB-KW"/>
</dbReference>
<evidence type="ECO:0000313" key="11">
    <source>
        <dbReference type="Proteomes" id="UP000600449"/>
    </source>
</evidence>
<dbReference type="SUPFAM" id="SSF46626">
    <property type="entry name" value="Cytochrome c"/>
    <property type="match status" value="1"/>
</dbReference>
<dbReference type="Gene3D" id="1.10.760.10">
    <property type="entry name" value="Cytochrome c-like domain"/>
    <property type="match status" value="1"/>
</dbReference>
<feature type="domain" description="Cytochrome c" evidence="9">
    <location>
        <begin position="68"/>
        <end position="153"/>
    </location>
</feature>
<name>A0A917VAD6_9HYPH</name>
<evidence type="ECO:0000256" key="1">
    <source>
        <dbReference type="ARBA" id="ARBA00022448"/>
    </source>
</evidence>
<protein>
    <recommendedName>
        <fullName evidence="9">Cytochrome c domain-containing protein</fullName>
    </recommendedName>
</protein>
<evidence type="ECO:0000256" key="7">
    <source>
        <dbReference type="SAM" id="MobiDB-lite"/>
    </source>
</evidence>
<dbReference type="InterPro" id="IPR009056">
    <property type="entry name" value="Cyt_c-like_dom"/>
</dbReference>
<evidence type="ECO:0000256" key="3">
    <source>
        <dbReference type="ARBA" id="ARBA00022723"/>
    </source>
</evidence>
<dbReference type="InterPro" id="IPR051811">
    <property type="entry name" value="Cytochrome_c550/c551-like"/>
</dbReference>
<feature type="region of interest" description="Disordered" evidence="7">
    <location>
        <begin position="1"/>
        <end position="28"/>
    </location>
</feature>
<dbReference type="Proteomes" id="UP000600449">
    <property type="component" value="Unassembled WGS sequence"/>
</dbReference>
<evidence type="ECO:0000256" key="8">
    <source>
        <dbReference type="SAM" id="Phobius"/>
    </source>
</evidence>
<comment type="caution">
    <text evidence="10">The sequence shown here is derived from an EMBL/GenBank/DDBJ whole genome shotgun (WGS) entry which is preliminary data.</text>
</comment>
<keyword evidence="4" id="KW-0249">Electron transport</keyword>
<dbReference type="GO" id="GO:0020037">
    <property type="term" value="F:heme binding"/>
    <property type="evidence" value="ECO:0007669"/>
    <property type="project" value="InterPro"/>
</dbReference>
<proteinExistence type="predicted"/>
<keyword evidence="8" id="KW-1133">Transmembrane helix</keyword>
<keyword evidence="8" id="KW-0812">Transmembrane</keyword>
<keyword evidence="5 6" id="KW-0408">Iron</keyword>
<dbReference type="InterPro" id="IPR036909">
    <property type="entry name" value="Cyt_c-like_dom_sf"/>
</dbReference>
<evidence type="ECO:0000256" key="2">
    <source>
        <dbReference type="ARBA" id="ARBA00022617"/>
    </source>
</evidence>
<dbReference type="EMBL" id="BMMF01000020">
    <property type="protein sequence ID" value="GGK54813.1"/>
    <property type="molecule type" value="Genomic_DNA"/>
</dbReference>
<organism evidence="10 11">
    <name type="scientific">Salinarimonas ramus</name>
    <dbReference type="NCBI Taxonomy" id="690164"/>
    <lineage>
        <taxon>Bacteria</taxon>
        <taxon>Pseudomonadati</taxon>
        <taxon>Pseudomonadota</taxon>
        <taxon>Alphaproteobacteria</taxon>
        <taxon>Hyphomicrobiales</taxon>
        <taxon>Salinarimonadaceae</taxon>
        <taxon>Salinarimonas</taxon>
    </lineage>
</organism>
<keyword evidence="1" id="KW-0813">Transport</keyword>
<gene>
    <name evidence="10" type="ORF">GCM10011322_46980</name>
</gene>
<sequence length="159" mass="16680">MPRRSPRRATENAAHPQTRKAAPRDQSGGRGGALLLGVIVALGAAALFWFRPVPSATVVDVAVPALSAQAERGAAAFAANCTACHGANAAGSESGPPLVHRIYEPSHHADGSFHIAVRQGVRAHHWGFGDMPPQPHVTNAEVADIVAYVRELQHANGIR</sequence>
<dbReference type="GO" id="GO:0009055">
    <property type="term" value="F:electron transfer activity"/>
    <property type="evidence" value="ECO:0007669"/>
    <property type="project" value="InterPro"/>
</dbReference>
<keyword evidence="8" id="KW-0472">Membrane</keyword>
<dbReference type="PANTHER" id="PTHR37823">
    <property type="entry name" value="CYTOCHROME C-553-LIKE"/>
    <property type="match status" value="1"/>
</dbReference>
<evidence type="ECO:0000256" key="4">
    <source>
        <dbReference type="ARBA" id="ARBA00022982"/>
    </source>
</evidence>
<reference evidence="10 11" key="1">
    <citation type="journal article" date="2014" name="Int. J. Syst. Evol. Microbiol.">
        <title>Complete genome sequence of Corynebacterium casei LMG S-19264T (=DSM 44701T), isolated from a smear-ripened cheese.</title>
        <authorList>
            <consortium name="US DOE Joint Genome Institute (JGI-PGF)"/>
            <person name="Walter F."/>
            <person name="Albersmeier A."/>
            <person name="Kalinowski J."/>
            <person name="Ruckert C."/>
        </authorList>
    </citation>
    <scope>NUCLEOTIDE SEQUENCE [LARGE SCALE GENOMIC DNA]</scope>
    <source>
        <strain evidence="10 11">CGMCC 1.9161</strain>
    </source>
</reference>
<accession>A0A917VAD6</accession>
<evidence type="ECO:0000256" key="6">
    <source>
        <dbReference type="PROSITE-ProRule" id="PRU00433"/>
    </source>
</evidence>
<keyword evidence="11" id="KW-1185">Reference proteome</keyword>
<evidence type="ECO:0000313" key="10">
    <source>
        <dbReference type="EMBL" id="GGK54813.1"/>
    </source>
</evidence>
<keyword evidence="3 6" id="KW-0479">Metal-binding</keyword>
<dbReference type="PANTHER" id="PTHR37823:SF1">
    <property type="entry name" value="CYTOCHROME C-553-LIKE"/>
    <property type="match status" value="1"/>
</dbReference>
<dbReference type="AlphaFoldDB" id="A0A917VAD6"/>
<feature type="transmembrane region" description="Helical" evidence="8">
    <location>
        <begin position="33"/>
        <end position="50"/>
    </location>
</feature>
<dbReference type="Pfam" id="PF00034">
    <property type="entry name" value="Cytochrom_C"/>
    <property type="match status" value="1"/>
</dbReference>
<dbReference type="RefSeq" id="WP_308423854.1">
    <property type="nucleotide sequence ID" value="NZ_BMMF01000020.1"/>
</dbReference>